<keyword evidence="1 2" id="KW-0694">RNA-binding</keyword>
<dbReference type="InterPro" id="IPR012677">
    <property type="entry name" value="Nucleotide-bd_a/b_plait_sf"/>
</dbReference>
<dbReference type="Pfam" id="PF00076">
    <property type="entry name" value="RRM_1"/>
    <property type="match status" value="2"/>
</dbReference>
<dbReference type="InterPro" id="IPR000504">
    <property type="entry name" value="RRM_dom"/>
</dbReference>
<sequence>MFDGGGLPMVVGHEYENKGFAFLRFATVEQAKRACTSLKNPVVNGKQCGVTSSQDSDTLFLGNICKTWTKEALKEKLKYYGVENIEDLTLIEDSNNGGMNPGFAFLEFSSRSDAMDAFKHLQKRDVVFGVDRAVKVSFADSFIDPGDEIMGQVKTVFVDGLPASWDEDRIRQLFKKYGEIEKIELARNMPSARRNDFGFVTFDSHDAAVTCAKSINNEELGEGENNGK</sequence>
<dbReference type="AlphaFoldDB" id="A0A5J4ZSJ2"/>
<dbReference type="FunFam" id="3.30.70.330:FF:000187">
    <property type="entry name" value="Heterogeneous nuclear ribonucleoprotein Q"/>
    <property type="match status" value="1"/>
</dbReference>
<evidence type="ECO:0000259" key="3">
    <source>
        <dbReference type="PROSITE" id="PS50102"/>
    </source>
</evidence>
<protein>
    <recommendedName>
        <fullName evidence="3">RRM domain-containing protein</fullName>
    </recommendedName>
</protein>
<dbReference type="Proteomes" id="UP000325577">
    <property type="component" value="Linkage Group LG5"/>
</dbReference>
<dbReference type="InterPro" id="IPR035979">
    <property type="entry name" value="RBD_domain_sf"/>
</dbReference>
<keyword evidence="5" id="KW-1185">Reference proteome</keyword>
<organism evidence="4 5">
    <name type="scientific">Nyssa sinensis</name>
    <dbReference type="NCBI Taxonomy" id="561372"/>
    <lineage>
        <taxon>Eukaryota</taxon>
        <taxon>Viridiplantae</taxon>
        <taxon>Streptophyta</taxon>
        <taxon>Embryophyta</taxon>
        <taxon>Tracheophyta</taxon>
        <taxon>Spermatophyta</taxon>
        <taxon>Magnoliopsida</taxon>
        <taxon>eudicotyledons</taxon>
        <taxon>Gunneridae</taxon>
        <taxon>Pentapetalae</taxon>
        <taxon>asterids</taxon>
        <taxon>Cornales</taxon>
        <taxon>Nyssaceae</taxon>
        <taxon>Nyssa</taxon>
    </lineage>
</organism>
<dbReference type="SUPFAM" id="SSF54928">
    <property type="entry name" value="RNA-binding domain, RBD"/>
    <property type="match status" value="2"/>
</dbReference>
<evidence type="ECO:0000256" key="1">
    <source>
        <dbReference type="ARBA" id="ARBA00022884"/>
    </source>
</evidence>
<dbReference type="PROSITE" id="PS50102">
    <property type="entry name" value="RRM"/>
    <property type="match status" value="2"/>
</dbReference>
<accession>A0A5J4ZSJ2</accession>
<gene>
    <name evidence="4" type="ORF">F0562_011693</name>
</gene>
<feature type="domain" description="RRM" evidence="3">
    <location>
        <begin position="154"/>
        <end position="228"/>
    </location>
</feature>
<feature type="domain" description="RRM" evidence="3">
    <location>
        <begin position="57"/>
        <end position="141"/>
    </location>
</feature>
<dbReference type="Gene3D" id="3.30.70.330">
    <property type="match status" value="3"/>
</dbReference>
<reference evidence="4 5" key="1">
    <citation type="submission" date="2019-09" db="EMBL/GenBank/DDBJ databases">
        <title>A chromosome-level genome assembly of the Chinese tupelo Nyssa sinensis.</title>
        <authorList>
            <person name="Yang X."/>
            <person name="Kang M."/>
            <person name="Yang Y."/>
            <person name="Xiong H."/>
            <person name="Wang M."/>
            <person name="Zhang Z."/>
            <person name="Wang Z."/>
            <person name="Wu H."/>
            <person name="Ma T."/>
            <person name="Liu J."/>
            <person name="Xi Z."/>
        </authorList>
    </citation>
    <scope>NUCLEOTIDE SEQUENCE [LARGE SCALE GENOMIC DNA]</scope>
    <source>
        <strain evidence="4">J267</strain>
        <tissue evidence="4">Leaf</tissue>
    </source>
</reference>
<dbReference type="SMART" id="SM00360">
    <property type="entry name" value="RRM"/>
    <property type="match status" value="2"/>
</dbReference>
<dbReference type="PANTHER" id="PTHR21245">
    <property type="entry name" value="HETEROGENEOUS NUCLEAR RIBONUCLEOPROTEIN"/>
    <property type="match status" value="1"/>
</dbReference>
<evidence type="ECO:0000313" key="5">
    <source>
        <dbReference type="Proteomes" id="UP000325577"/>
    </source>
</evidence>
<proteinExistence type="predicted"/>
<evidence type="ECO:0000256" key="2">
    <source>
        <dbReference type="PROSITE-ProRule" id="PRU00176"/>
    </source>
</evidence>
<dbReference type="OrthoDB" id="3800936at2759"/>
<dbReference type="CDD" id="cd00590">
    <property type="entry name" value="RRM_SF"/>
    <property type="match status" value="3"/>
</dbReference>
<evidence type="ECO:0000313" key="4">
    <source>
        <dbReference type="EMBL" id="KAA8521019.1"/>
    </source>
</evidence>
<dbReference type="GO" id="GO:0003723">
    <property type="term" value="F:RNA binding"/>
    <property type="evidence" value="ECO:0007669"/>
    <property type="project" value="UniProtKB-UniRule"/>
</dbReference>
<name>A0A5J4ZSJ2_9ASTE</name>
<dbReference type="EMBL" id="CM018048">
    <property type="protein sequence ID" value="KAA8521019.1"/>
    <property type="molecule type" value="Genomic_DNA"/>
</dbReference>